<name>A0A3M6RIT5_9BURK</name>
<feature type="compositionally biased region" description="Polar residues" evidence="12">
    <location>
        <begin position="277"/>
        <end position="289"/>
    </location>
</feature>
<keyword evidence="7 11" id="KW-0067">ATP-binding</keyword>
<dbReference type="HAMAP" id="MF_01633">
    <property type="entry name" value="QueC"/>
    <property type="match status" value="1"/>
</dbReference>
<accession>A0A3M6RIT5</accession>
<feature type="binding site" evidence="11">
    <location>
        <begin position="31"/>
        <end position="41"/>
    </location>
    <ligand>
        <name>ATP</name>
        <dbReference type="ChEBI" id="CHEBI:30616"/>
    </ligand>
</feature>
<evidence type="ECO:0000256" key="9">
    <source>
        <dbReference type="ARBA" id="ARBA00039149"/>
    </source>
</evidence>
<dbReference type="UniPathway" id="UPA00391"/>
<dbReference type="PANTHER" id="PTHR42914:SF1">
    <property type="entry name" value="7-CYANO-7-DEAZAGUANINE SYNTHASE"/>
    <property type="match status" value="1"/>
</dbReference>
<evidence type="ECO:0000256" key="10">
    <source>
        <dbReference type="ARBA" id="ARBA00047890"/>
    </source>
</evidence>
<organism evidence="13 14">
    <name type="scientific">Vandammella animalimorsus</name>
    <dbReference type="NCBI Taxonomy" id="2029117"/>
    <lineage>
        <taxon>Bacteria</taxon>
        <taxon>Pseudomonadati</taxon>
        <taxon>Pseudomonadota</taxon>
        <taxon>Betaproteobacteria</taxon>
        <taxon>Burkholderiales</taxon>
        <taxon>Comamonadaceae</taxon>
        <taxon>Vandammella</taxon>
    </lineage>
</organism>
<comment type="cofactor">
    <cofactor evidence="11">
        <name>Zn(2+)</name>
        <dbReference type="ChEBI" id="CHEBI:29105"/>
    </cofactor>
    <text evidence="11">Binds 1 zinc ion per subunit.</text>
</comment>
<dbReference type="InterPro" id="IPR014729">
    <property type="entry name" value="Rossmann-like_a/b/a_fold"/>
</dbReference>
<dbReference type="GO" id="GO:0008270">
    <property type="term" value="F:zinc ion binding"/>
    <property type="evidence" value="ECO:0007669"/>
    <property type="project" value="UniProtKB-UniRule"/>
</dbReference>
<dbReference type="InterPro" id="IPR018317">
    <property type="entry name" value="QueC"/>
</dbReference>
<evidence type="ECO:0000256" key="11">
    <source>
        <dbReference type="HAMAP-Rule" id="MF_01633"/>
    </source>
</evidence>
<keyword evidence="5 11" id="KW-0671">Queuosine biosynthesis</keyword>
<feature type="region of interest" description="Disordered" evidence="12">
    <location>
        <begin position="261"/>
        <end position="289"/>
    </location>
</feature>
<sequence length="289" mass="31334">MTGTLCPAPADSSAASCKRVVKPQRRALVLLSGGQDSATALAWALARFAHVETLGFDYGQRHRVELDCRQRLREGMAALRPDWRAALGPDHLLQVDALTQLGSSAMTEDVAIAMQADGLPNTFVPGRNLLFLTLAAALAYRRDLQALVCGVSETDYSGYPDCRDNTLKALQVALSLGIDRPLSLATPLMWRDKAQTWALAHALGGDALVELIRLHSHTCYLGQRQTLHSWGYGCGHCPACQLRARGHAQWLAAQHAPLAERNKVLQPRRGQGPGTMAASSTRSLQRTSP</sequence>
<evidence type="ECO:0000256" key="5">
    <source>
        <dbReference type="ARBA" id="ARBA00022785"/>
    </source>
</evidence>
<evidence type="ECO:0000256" key="3">
    <source>
        <dbReference type="ARBA" id="ARBA00022723"/>
    </source>
</evidence>
<dbReference type="SUPFAM" id="SSF52402">
    <property type="entry name" value="Adenine nucleotide alpha hydrolases-like"/>
    <property type="match status" value="1"/>
</dbReference>
<evidence type="ECO:0000256" key="7">
    <source>
        <dbReference type="ARBA" id="ARBA00022840"/>
    </source>
</evidence>
<dbReference type="PANTHER" id="PTHR42914">
    <property type="entry name" value="7-CYANO-7-DEAZAGUANINE SYNTHASE"/>
    <property type="match status" value="1"/>
</dbReference>
<dbReference type="GO" id="GO:0008616">
    <property type="term" value="P:tRNA queuosine(34) biosynthetic process"/>
    <property type="evidence" value="ECO:0007669"/>
    <property type="project" value="UniProtKB-UniRule"/>
</dbReference>
<comment type="function">
    <text evidence="11">Catalyzes the ATP-dependent conversion of 7-carboxy-7-deazaguanine (CDG) to 7-cyano-7-deazaguanine (preQ(0)).</text>
</comment>
<protein>
    <recommendedName>
        <fullName evidence="9 11">7-cyano-7-deazaguanine synthase</fullName>
        <ecNumber evidence="9 11">6.3.4.20</ecNumber>
    </recommendedName>
    <alternativeName>
        <fullName evidence="11">7-cyano-7-carbaguanine synthase</fullName>
    </alternativeName>
    <alternativeName>
        <fullName evidence="11">PreQ(0) synthase</fullName>
    </alternativeName>
    <alternativeName>
        <fullName evidence="11">Queuosine biosynthesis protein QueC</fullName>
    </alternativeName>
</protein>
<keyword evidence="6 11" id="KW-0862">Zinc</keyword>
<dbReference type="Gene3D" id="3.40.50.620">
    <property type="entry name" value="HUPs"/>
    <property type="match status" value="1"/>
</dbReference>
<feature type="binding site" evidence="11">
    <location>
        <position position="240"/>
    </location>
    <ligand>
        <name>Zn(2+)</name>
        <dbReference type="ChEBI" id="CHEBI:29105"/>
    </ligand>
</feature>
<comment type="pathway">
    <text evidence="1 11">Purine metabolism; 7-cyano-7-deazaguanine biosynthesis.</text>
</comment>
<comment type="catalytic activity">
    <reaction evidence="10 11">
        <text>7-carboxy-7-carbaguanine + NH4(+) + 2 ATP = 7-cyano-7-carbaguanine + 2 AMP + 2 diphosphate + 2 H(+)</text>
        <dbReference type="Rhea" id="RHEA:27982"/>
        <dbReference type="ChEBI" id="CHEBI:15378"/>
        <dbReference type="ChEBI" id="CHEBI:28938"/>
        <dbReference type="ChEBI" id="CHEBI:30616"/>
        <dbReference type="ChEBI" id="CHEBI:33019"/>
        <dbReference type="ChEBI" id="CHEBI:45075"/>
        <dbReference type="ChEBI" id="CHEBI:61036"/>
        <dbReference type="ChEBI" id="CHEBI:456215"/>
        <dbReference type="EC" id="6.3.4.20"/>
    </reaction>
</comment>
<dbReference type="EC" id="6.3.4.20" evidence="9 11"/>
<feature type="binding site" evidence="11">
    <location>
        <position position="219"/>
    </location>
    <ligand>
        <name>Zn(2+)</name>
        <dbReference type="ChEBI" id="CHEBI:29105"/>
    </ligand>
</feature>
<proteinExistence type="inferred from homology"/>
<evidence type="ECO:0000256" key="4">
    <source>
        <dbReference type="ARBA" id="ARBA00022741"/>
    </source>
</evidence>
<dbReference type="AlphaFoldDB" id="A0A3M6RIT5"/>
<reference evidence="13 14" key="1">
    <citation type="submission" date="2018-10" db="EMBL/GenBank/DDBJ databases">
        <title>Comamonadaceae CDC group NO-1 genome sequencing and assembly.</title>
        <authorList>
            <person name="Bernier A.-M."/>
            <person name="Bernard K."/>
        </authorList>
    </citation>
    <scope>NUCLEOTIDE SEQUENCE [LARGE SCALE GENOMIC DNA]</scope>
    <source>
        <strain evidence="13 14">NML180582</strain>
    </source>
</reference>
<comment type="similarity">
    <text evidence="8 11">Belongs to the QueC family.</text>
</comment>
<evidence type="ECO:0000313" key="13">
    <source>
        <dbReference type="EMBL" id="RMX15190.1"/>
    </source>
</evidence>
<evidence type="ECO:0000256" key="12">
    <source>
        <dbReference type="SAM" id="MobiDB-lite"/>
    </source>
</evidence>
<evidence type="ECO:0000256" key="6">
    <source>
        <dbReference type="ARBA" id="ARBA00022833"/>
    </source>
</evidence>
<dbReference type="NCBIfam" id="TIGR00364">
    <property type="entry name" value="7-cyano-7-deazaguanine synthase QueC"/>
    <property type="match status" value="1"/>
</dbReference>
<evidence type="ECO:0000256" key="2">
    <source>
        <dbReference type="ARBA" id="ARBA00022598"/>
    </source>
</evidence>
<dbReference type="CDD" id="cd01995">
    <property type="entry name" value="QueC-like"/>
    <property type="match status" value="1"/>
</dbReference>
<evidence type="ECO:0000313" key="14">
    <source>
        <dbReference type="Proteomes" id="UP000275180"/>
    </source>
</evidence>
<comment type="caution">
    <text evidence="13">The sequence shown here is derived from an EMBL/GenBank/DDBJ whole genome shotgun (WGS) entry which is preliminary data.</text>
</comment>
<feature type="binding site" evidence="11">
    <location>
        <position position="234"/>
    </location>
    <ligand>
        <name>Zn(2+)</name>
        <dbReference type="ChEBI" id="CHEBI:29105"/>
    </ligand>
</feature>
<dbReference type="GO" id="GO:0016879">
    <property type="term" value="F:ligase activity, forming carbon-nitrogen bonds"/>
    <property type="evidence" value="ECO:0007669"/>
    <property type="project" value="UniProtKB-UniRule"/>
</dbReference>
<dbReference type="EMBL" id="RDQJ01000008">
    <property type="protein sequence ID" value="RMX15190.1"/>
    <property type="molecule type" value="Genomic_DNA"/>
</dbReference>
<dbReference type="GO" id="GO:0005524">
    <property type="term" value="F:ATP binding"/>
    <property type="evidence" value="ECO:0007669"/>
    <property type="project" value="UniProtKB-UniRule"/>
</dbReference>
<keyword evidence="3 11" id="KW-0479">Metal-binding</keyword>
<gene>
    <name evidence="11 13" type="primary">queC</name>
    <name evidence="13" type="ORF">EBQ34_07325</name>
</gene>
<dbReference type="Pfam" id="PF06508">
    <property type="entry name" value="QueC"/>
    <property type="match status" value="1"/>
</dbReference>
<dbReference type="OrthoDB" id="9789567at2"/>
<evidence type="ECO:0000256" key="8">
    <source>
        <dbReference type="ARBA" id="ARBA00037993"/>
    </source>
</evidence>
<keyword evidence="2 11" id="KW-0436">Ligase</keyword>
<dbReference type="Proteomes" id="UP000275180">
    <property type="component" value="Unassembled WGS sequence"/>
</dbReference>
<keyword evidence="4 11" id="KW-0547">Nucleotide-binding</keyword>
<feature type="binding site" evidence="11">
    <location>
        <position position="237"/>
    </location>
    <ligand>
        <name>Zn(2+)</name>
        <dbReference type="ChEBI" id="CHEBI:29105"/>
    </ligand>
</feature>
<evidence type="ECO:0000256" key="1">
    <source>
        <dbReference type="ARBA" id="ARBA00005061"/>
    </source>
</evidence>